<evidence type="ECO:0000313" key="2">
    <source>
        <dbReference type="Proteomes" id="UP001227268"/>
    </source>
</evidence>
<reference evidence="1" key="1">
    <citation type="submission" date="2023-04" db="EMBL/GenBank/DDBJ databases">
        <title>Draft Genome sequencing of Naganishia species isolated from polar environments using Oxford Nanopore Technology.</title>
        <authorList>
            <person name="Leo P."/>
            <person name="Venkateswaran K."/>
        </authorList>
    </citation>
    <scope>NUCLEOTIDE SEQUENCE</scope>
    <source>
        <strain evidence="1">MNA-CCFEE 5423</strain>
    </source>
</reference>
<dbReference type="Proteomes" id="UP001227268">
    <property type="component" value="Unassembled WGS sequence"/>
</dbReference>
<comment type="caution">
    <text evidence="1">The sequence shown here is derived from an EMBL/GenBank/DDBJ whole genome shotgun (WGS) entry which is preliminary data.</text>
</comment>
<evidence type="ECO:0000313" key="1">
    <source>
        <dbReference type="EMBL" id="KAJ9093707.1"/>
    </source>
</evidence>
<name>A0ACC2V556_9TREE</name>
<proteinExistence type="predicted"/>
<protein>
    <submittedName>
        <fullName evidence="1">Uncharacterized protein</fullName>
    </submittedName>
</protein>
<organism evidence="1 2">
    <name type="scientific">Naganishia friedmannii</name>
    <dbReference type="NCBI Taxonomy" id="89922"/>
    <lineage>
        <taxon>Eukaryota</taxon>
        <taxon>Fungi</taxon>
        <taxon>Dikarya</taxon>
        <taxon>Basidiomycota</taxon>
        <taxon>Agaricomycotina</taxon>
        <taxon>Tremellomycetes</taxon>
        <taxon>Filobasidiales</taxon>
        <taxon>Filobasidiaceae</taxon>
        <taxon>Naganishia</taxon>
    </lineage>
</organism>
<sequence length="345" mass="36998">MSPVATTTTTDQIMETVSTLPAKLSSALHMAADTLTPTATTTSTLRLPHFSAPLPAHKPYVLESDQGETITLVGSGSVMRYLATAKETDDQYAIVHTRARPDEPVPAQMFNFIGEPYTSSPTFPWNDARPFPVPLFIEAIKAGEDVIPVREYGYPAATEMTESENVVPQDSSPYFLKADCGPKYFIASQSCSPLTLARNTNNAFALSIIAGIGAKESFPAFPQARTEREAGPFPRGKQIKLASHSLFRVIEGKVRFTVRGATEEVVVVTAGESVMVPAGTGFSYVITSAYARLYVFSGKGGGLEEVFVRLGRQGVKGEVVGENEDAAVSEEKVASVMQAFGGEVV</sequence>
<gene>
    <name evidence="1" type="ORF">QFC21_006303</name>
</gene>
<dbReference type="EMBL" id="JASBWT010000029">
    <property type="protein sequence ID" value="KAJ9093707.1"/>
    <property type="molecule type" value="Genomic_DNA"/>
</dbReference>
<keyword evidence="2" id="KW-1185">Reference proteome</keyword>
<accession>A0ACC2V556</accession>